<organism evidence="2 3">
    <name type="scientific">Piliocolobus tephrosceles</name>
    <name type="common">Ugandan red Colobus</name>
    <dbReference type="NCBI Taxonomy" id="591936"/>
    <lineage>
        <taxon>Eukaryota</taxon>
        <taxon>Metazoa</taxon>
        <taxon>Chordata</taxon>
        <taxon>Craniata</taxon>
        <taxon>Vertebrata</taxon>
        <taxon>Euteleostomi</taxon>
        <taxon>Mammalia</taxon>
        <taxon>Eutheria</taxon>
        <taxon>Euarchontoglires</taxon>
        <taxon>Primates</taxon>
        <taxon>Haplorrhini</taxon>
        <taxon>Catarrhini</taxon>
        <taxon>Cercopithecidae</taxon>
        <taxon>Colobinae</taxon>
        <taxon>Piliocolobus</taxon>
    </lineage>
</organism>
<name>A0A8C9J7G5_9PRIM</name>
<accession>A0A8C9J7G5</accession>
<proteinExistence type="predicted"/>
<dbReference type="Pfam" id="PF15662">
    <property type="entry name" value="SPATA3"/>
    <property type="match status" value="1"/>
</dbReference>
<feature type="region of interest" description="Disordered" evidence="1">
    <location>
        <begin position="322"/>
        <end position="355"/>
    </location>
</feature>
<evidence type="ECO:0000256" key="1">
    <source>
        <dbReference type="SAM" id="MobiDB-lite"/>
    </source>
</evidence>
<keyword evidence="3" id="KW-1185">Reference proteome</keyword>
<sequence>MEQRPGAQPCRDPQERKAEMQPQAPAQSVEGHGQVLLISELWKQDEDGPSLQSFPGDAAADQLPGPSSAPARSGHTSASNCTARRPKRSGDSSMNRDECPATKSKRFNKKPRCSGPKAEDPREAPGAPPGTPASAAEDTASGRRAPQHPHEPGAQLLLVLCRAPALLTQLPRLQLLLQQLRSQDRRPPAALVGMVVQPRQEEEAEARRRMEALLSRVLAPYSPAVEVHTAVFCPGRPEGTLDIQRAGSQAHRVSLVDRETQTDGPLTPAGPHSCSCATCPCSSACWRRLGLCHSRIFDVLLPRDWQMAPGRGLPNLLTFYRKPSRKPSSHRNTCPPSPRNCGCGSGGSRSCLLHH</sequence>
<feature type="compositionally biased region" description="Basic and acidic residues" evidence="1">
    <location>
        <begin position="88"/>
        <end position="100"/>
    </location>
</feature>
<protein>
    <submittedName>
        <fullName evidence="2">Spermatogenesis associated 3</fullName>
    </submittedName>
</protein>
<feature type="region of interest" description="Disordered" evidence="1">
    <location>
        <begin position="1"/>
        <end position="150"/>
    </location>
</feature>
<evidence type="ECO:0000313" key="3">
    <source>
        <dbReference type="Proteomes" id="UP000694416"/>
    </source>
</evidence>
<reference evidence="2" key="2">
    <citation type="submission" date="2025-09" db="UniProtKB">
        <authorList>
            <consortium name="Ensembl"/>
        </authorList>
    </citation>
    <scope>IDENTIFICATION</scope>
</reference>
<reference evidence="2" key="1">
    <citation type="submission" date="2025-08" db="UniProtKB">
        <authorList>
            <consortium name="Ensembl"/>
        </authorList>
    </citation>
    <scope>IDENTIFICATION</scope>
</reference>
<dbReference type="Proteomes" id="UP000694416">
    <property type="component" value="Unplaced"/>
</dbReference>
<dbReference type="PANTHER" id="PTHR22234:SF2">
    <property type="entry name" value="SPERMATOGENESIS ASSOCIATED 3"/>
    <property type="match status" value="1"/>
</dbReference>
<dbReference type="AlphaFoldDB" id="A0A8C9J7G5"/>
<feature type="compositionally biased region" description="Basic residues" evidence="1">
    <location>
        <begin position="103"/>
        <end position="112"/>
    </location>
</feature>
<dbReference type="InterPro" id="IPR026717">
    <property type="entry name" value="SPATA3"/>
</dbReference>
<dbReference type="Ensembl" id="ENSPTET00000058271.1">
    <property type="protein sequence ID" value="ENSPTEP00000043812.1"/>
    <property type="gene ID" value="ENSPTEG00000039821.1"/>
</dbReference>
<dbReference type="PANTHER" id="PTHR22234">
    <property type="entry name" value="TESTIS SPERMATOCYTE APOPTOSIS-RELATED GENE 1 PROTEIN"/>
    <property type="match status" value="1"/>
</dbReference>
<evidence type="ECO:0000313" key="2">
    <source>
        <dbReference type="Ensembl" id="ENSPTEP00000043812.1"/>
    </source>
</evidence>